<dbReference type="NCBIfam" id="TIGR00756">
    <property type="entry name" value="PPR"/>
    <property type="match status" value="7"/>
</dbReference>
<dbReference type="OMA" id="EIHCEIS"/>
<dbReference type="Pfam" id="PF01535">
    <property type="entry name" value="PPR"/>
    <property type="match status" value="4"/>
</dbReference>
<keyword evidence="1" id="KW-0677">Repeat</keyword>
<dbReference type="FunFam" id="1.25.40.10:FF:000285">
    <property type="entry name" value="Pentatricopeptide repeat-containing protein, chloroplastic"/>
    <property type="match status" value="1"/>
</dbReference>
<proteinExistence type="inferred from homology"/>
<comment type="similarity">
    <text evidence="2">Belongs to the PPR family. PCMP-E subfamily.</text>
</comment>
<keyword evidence="5" id="KW-1185">Reference proteome</keyword>
<organism evidence="4 5">
    <name type="scientific">Ceratopteris richardii</name>
    <name type="common">Triangle waterfern</name>
    <dbReference type="NCBI Taxonomy" id="49495"/>
    <lineage>
        <taxon>Eukaryota</taxon>
        <taxon>Viridiplantae</taxon>
        <taxon>Streptophyta</taxon>
        <taxon>Embryophyta</taxon>
        <taxon>Tracheophyta</taxon>
        <taxon>Polypodiopsida</taxon>
        <taxon>Polypodiidae</taxon>
        <taxon>Polypodiales</taxon>
        <taxon>Pteridineae</taxon>
        <taxon>Pteridaceae</taxon>
        <taxon>Parkerioideae</taxon>
        <taxon>Ceratopteris</taxon>
    </lineage>
</organism>
<dbReference type="FunFam" id="1.25.40.10:FF:000158">
    <property type="entry name" value="pentatricopeptide repeat-containing protein At2g33680"/>
    <property type="match status" value="1"/>
</dbReference>
<evidence type="ECO:0000256" key="3">
    <source>
        <dbReference type="PROSITE-ProRule" id="PRU00708"/>
    </source>
</evidence>
<dbReference type="EMBL" id="CM035432">
    <property type="protein sequence ID" value="KAH7294640.1"/>
    <property type="molecule type" value="Genomic_DNA"/>
</dbReference>
<name>A0A8T2RFB2_CERRI</name>
<feature type="repeat" description="PPR" evidence="3">
    <location>
        <begin position="401"/>
        <end position="435"/>
    </location>
</feature>
<dbReference type="Gene3D" id="1.25.40.10">
    <property type="entry name" value="Tetratricopeptide repeat domain"/>
    <property type="match status" value="6"/>
</dbReference>
<feature type="repeat" description="PPR" evidence="3">
    <location>
        <begin position="299"/>
        <end position="333"/>
    </location>
</feature>
<gene>
    <name evidence="4" type="ORF">KP509_27G011000</name>
</gene>
<feature type="repeat" description="PPR" evidence="3">
    <location>
        <begin position="198"/>
        <end position="232"/>
    </location>
</feature>
<protein>
    <recommendedName>
        <fullName evidence="6">Pentatricopeptide repeat-containing protein</fullName>
    </recommendedName>
</protein>
<dbReference type="InterPro" id="IPR011990">
    <property type="entry name" value="TPR-like_helical_dom_sf"/>
</dbReference>
<dbReference type="OrthoDB" id="1934782at2759"/>
<dbReference type="GO" id="GO:0009451">
    <property type="term" value="P:RNA modification"/>
    <property type="evidence" value="ECO:0007669"/>
    <property type="project" value="InterPro"/>
</dbReference>
<dbReference type="SUPFAM" id="SSF81901">
    <property type="entry name" value="HCP-like"/>
    <property type="match status" value="1"/>
</dbReference>
<evidence type="ECO:0000256" key="1">
    <source>
        <dbReference type="ARBA" id="ARBA00022737"/>
    </source>
</evidence>
<dbReference type="FunFam" id="1.25.40.10:FF:000205">
    <property type="entry name" value="Pentatricopeptide repeat-containing protein, mitochondrial"/>
    <property type="match status" value="1"/>
</dbReference>
<dbReference type="Pfam" id="PF13041">
    <property type="entry name" value="PPR_2"/>
    <property type="match status" value="7"/>
</dbReference>
<comment type="caution">
    <text evidence="4">The sequence shown here is derived from an EMBL/GenBank/DDBJ whole genome shotgun (WGS) entry which is preliminary data.</text>
</comment>
<dbReference type="PANTHER" id="PTHR47926">
    <property type="entry name" value="PENTATRICOPEPTIDE REPEAT-CONTAINING PROTEIN"/>
    <property type="match status" value="1"/>
</dbReference>
<dbReference type="FunFam" id="1.25.40.10:FF:000144">
    <property type="entry name" value="Pentatricopeptide repeat-containing protein, mitochondrial"/>
    <property type="match status" value="1"/>
</dbReference>
<dbReference type="AlphaFoldDB" id="A0A8T2RFB2"/>
<feature type="repeat" description="PPR" evidence="3">
    <location>
        <begin position="706"/>
        <end position="740"/>
    </location>
</feature>
<accession>A0A8T2RFB2</accession>
<dbReference type="Proteomes" id="UP000825935">
    <property type="component" value="Chromosome 27"/>
</dbReference>
<feature type="repeat" description="PPR" evidence="3">
    <location>
        <begin position="807"/>
        <end position="841"/>
    </location>
</feature>
<dbReference type="PANTHER" id="PTHR47926:SF382">
    <property type="entry name" value="PENTACOTRIPEPTIDE-REPEAT REGION OF PRORP DOMAIN-CONTAINING PROTEIN"/>
    <property type="match status" value="1"/>
</dbReference>
<dbReference type="FunFam" id="1.25.40.10:FF:000031">
    <property type="entry name" value="Pentatricopeptide repeat-containing protein mitochondrial"/>
    <property type="match status" value="3"/>
</dbReference>
<evidence type="ECO:0000256" key="2">
    <source>
        <dbReference type="ARBA" id="ARBA00061659"/>
    </source>
</evidence>
<evidence type="ECO:0000313" key="5">
    <source>
        <dbReference type="Proteomes" id="UP000825935"/>
    </source>
</evidence>
<dbReference type="GO" id="GO:0003723">
    <property type="term" value="F:RNA binding"/>
    <property type="evidence" value="ECO:0007669"/>
    <property type="project" value="InterPro"/>
</dbReference>
<sequence length="977" mass="108731">MGSSQVHCWRSLSIQGIISALYSDVPGRPPLDDLVYIILRCKKERDWTCASQLHAYFRTNGLEDHEILGNYIIPMLTDTGNIDAARQVFDKLIHPNKWSWEALVTGYIHCEDFPEALNLYKKSESHGVCLSKQVLILLLKACTHTKDIRIGIEIHCEISRHGLLAKDVFVGSMLIDMYMKCCSLSKAHQTFCQLPVWDVVAWTTMIAGYAEHGLGQLAIKFYDLMQSNGIRPNSVTFVCILKACGSIGAIQHIRKIQTEVEAEGLLQGELVGNTLIDMYATCGRPYLARQIFDKLPKRDVVSWNSLIKGYTESEQFAEVLKCFEQMKTEGLCPSSRTFVSALKACAAIGHLDKGEEICNEVERQGQLTKNPFIGCALIAMYMKCGALAKAQKVFDKVADRDVVMWTALIKGYVDQGHDNKALEIFEHMKVDNVPPNEVTFILIVKACANVRGLDRGSEIHAEIERQGLFQKDLVIGNSLVDMYGKCGDLAIAQEVFDRLSDRDIVSWNALIGGFIEHGFTRDALMCYEHMKLEGVSPDAFTFVYCLKACGTMQDVDKGAEVHLEIECEGLLTANIIGNALVDMYAKCGLLSKAEKVFDKLLVRDVISWTALITGYTELGDGENALQCFDKMHEHGIIPNAVTLLCCLKACTSIGSFDKGAKIHSEIERQGLLQTDLAVGNALIDMYAKCGSLDLAQQVFDRLTVCDAVSWNTLIAGYTEHGDVEDALLCFERMQSKGVYPNIVTFLCILKACSSIGAAQRGTRIHAEIERRGLLSNDLIGNTVVNMYAKCGSVNKAMQVFNKLPIRDVVSWTALMAGFTEIGQSEEVFYIFDRMLGEGIKPNPVTFVVVLTACTRKGLFMKCHSFFEAMSASYGVPPNLEHHSCVIDLLSRRGEVEMAVSMVMKMPFAPSSMLWHTVLGACRNTGSVQFGKQAFNNATQFHYNCSIPHMYPSNIYALQNEYSIDETRNFQIKTVYSN</sequence>
<dbReference type="InterPro" id="IPR002885">
    <property type="entry name" value="PPR_rpt"/>
</dbReference>
<reference evidence="4 5" key="1">
    <citation type="submission" date="2021-08" db="EMBL/GenBank/DDBJ databases">
        <title>WGS assembly of Ceratopteris richardii.</title>
        <authorList>
            <person name="Marchant D.B."/>
            <person name="Chen G."/>
            <person name="Jenkins J."/>
            <person name="Shu S."/>
            <person name="Leebens-Mack J."/>
            <person name="Grimwood J."/>
            <person name="Schmutz J."/>
            <person name="Soltis P."/>
            <person name="Soltis D."/>
            <person name="Chen Z.-H."/>
        </authorList>
    </citation>
    <scope>NUCLEOTIDE SEQUENCE [LARGE SCALE GENOMIC DNA]</scope>
    <source>
        <strain evidence="4">Whitten #5841</strain>
        <tissue evidence="4">Leaf</tissue>
    </source>
</reference>
<evidence type="ECO:0008006" key="6">
    <source>
        <dbReference type="Google" id="ProtNLM"/>
    </source>
</evidence>
<evidence type="ECO:0000313" key="4">
    <source>
        <dbReference type="EMBL" id="KAH7294640.1"/>
    </source>
</evidence>
<dbReference type="PROSITE" id="PS51375">
    <property type="entry name" value="PPR"/>
    <property type="match status" value="7"/>
</dbReference>
<dbReference type="GO" id="GO:0005739">
    <property type="term" value="C:mitochondrion"/>
    <property type="evidence" value="ECO:0007669"/>
    <property type="project" value="UniProtKB-ARBA"/>
</dbReference>
<feature type="repeat" description="PPR" evidence="3">
    <location>
        <begin position="503"/>
        <end position="537"/>
    </location>
</feature>
<feature type="repeat" description="PPR" evidence="3">
    <location>
        <begin position="604"/>
        <end position="638"/>
    </location>
</feature>
<dbReference type="InterPro" id="IPR046960">
    <property type="entry name" value="PPR_At4g14850-like_plant"/>
</dbReference>
<dbReference type="GO" id="GO:0048731">
    <property type="term" value="P:system development"/>
    <property type="evidence" value="ECO:0007669"/>
    <property type="project" value="UniProtKB-ARBA"/>
</dbReference>